<dbReference type="Gene3D" id="1.20.1070.10">
    <property type="entry name" value="Rhodopsin 7-helix transmembrane proteins"/>
    <property type="match status" value="1"/>
</dbReference>
<dbReference type="GO" id="GO:0004930">
    <property type="term" value="F:G protein-coupled receptor activity"/>
    <property type="evidence" value="ECO:0007669"/>
    <property type="project" value="UniProtKB-KW"/>
</dbReference>
<keyword evidence="2 6" id="KW-0812">Transmembrane</keyword>
<dbReference type="PRINTS" id="PR00555">
    <property type="entry name" value="ADENOSINEA3R"/>
</dbReference>
<feature type="transmembrane region" description="Helical" evidence="7">
    <location>
        <begin position="126"/>
        <end position="151"/>
    </location>
</feature>
<keyword evidence="6" id="KW-0675">Receptor</keyword>
<name>F7FN88_CALJA</name>
<dbReference type="GO" id="GO:0008285">
    <property type="term" value="P:negative regulation of cell population proliferation"/>
    <property type="evidence" value="ECO:0007669"/>
    <property type="project" value="Ensembl"/>
</dbReference>
<dbReference type="Proteomes" id="UP000008225">
    <property type="component" value="Chromosome 7"/>
</dbReference>
<feature type="transmembrane region" description="Helical" evidence="7">
    <location>
        <begin position="78"/>
        <end position="105"/>
    </location>
</feature>
<dbReference type="GO" id="GO:0005886">
    <property type="term" value="C:plasma membrane"/>
    <property type="evidence" value="ECO:0007669"/>
    <property type="project" value="TreeGrafter"/>
</dbReference>
<proteinExistence type="inferred from homology"/>
<feature type="transmembrane region" description="Helical" evidence="7">
    <location>
        <begin position="333"/>
        <end position="353"/>
    </location>
</feature>
<evidence type="ECO:0000313" key="9">
    <source>
        <dbReference type="Ensembl" id="ENSCJAP00000024580.4"/>
    </source>
</evidence>
<dbReference type="STRING" id="9483.ENSCJAP00000024580"/>
<reference evidence="9" key="2">
    <citation type="submission" date="2025-08" db="UniProtKB">
        <authorList>
            <consortium name="Ensembl"/>
        </authorList>
    </citation>
    <scope>IDENTIFICATION</scope>
</reference>
<reference evidence="9" key="1">
    <citation type="submission" date="2009-03" db="EMBL/GenBank/DDBJ databases">
        <authorList>
            <person name="Warren W."/>
            <person name="Ye L."/>
            <person name="Minx P."/>
            <person name="Worley K."/>
            <person name="Gibbs R."/>
            <person name="Wilson R.K."/>
        </authorList>
    </citation>
    <scope>NUCLEOTIDE SEQUENCE [LARGE SCALE GENOMIC DNA]</scope>
</reference>
<dbReference type="GO" id="GO:0030336">
    <property type="term" value="P:negative regulation of cell migration"/>
    <property type="evidence" value="ECO:0007669"/>
    <property type="project" value="Ensembl"/>
</dbReference>
<dbReference type="GeneTree" id="ENSGT00930000151073"/>
<evidence type="ECO:0000256" key="4">
    <source>
        <dbReference type="ARBA" id="ARBA00023136"/>
    </source>
</evidence>
<evidence type="ECO:0000256" key="5">
    <source>
        <dbReference type="ARBA" id="ARBA00023224"/>
    </source>
</evidence>
<dbReference type="AlphaFoldDB" id="F7FN88"/>
<feature type="transmembrane region" description="Helical" evidence="7">
    <location>
        <begin position="48"/>
        <end position="72"/>
    </location>
</feature>
<evidence type="ECO:0000256" key="3">
    <source>
        <dbReference type="ARBA" id="ARBA00022989"/>
    </source>
</evidence>
<dbReference type="Bgee" id="ENSCJAG00000013385">
    <property type="expression patterns" value="Expressed in kidney and 5 other cell types or tissues"/>
</dbReference>
<comment type="subcellular location">
    <subcellularLocation>
        <location evidence="1">Membrane</location>
    </subcellularLocation>
</comment>
<keyword evidence="3 7" id="KW-1133">Transmembrane helix</keyword>
<keyword evidence="6" id="KW-0297">G-protein coupled receptor</keyword>
<keyword evidence="5 6" id="KW-0807">Transducer</keyword>
<evidence type="ECO:0000256" key="1">
    <source>
        <dbReference type="ARBA" id="ARBA00004370"/>
    </source>
</evidence>
<dbReference type="InterPro" id="IPR000276">
    <property type="entry name" value="GPCR_Rhodpsn"/>
</dbReference>
<keyword evidence="4 7" id="KW-0472">Membrane</keyword>
<dbReference type="HOGENOM" id="CLU_068694_0_0_1"/>
<dbReference type="SUPFAM" id="SSF48726">
    <property type="entry name" value="Immunoglobulin"/>
    <property type="match status" value="1"/>
</dbReference>
<evidence type="ECO:0000256" key="7">
    <source>
        <dbReference type="SAM" id="Phobius"/>
    </source>
</evidence>
<reference evidence="9" key="3">
    <citation type="submission" date="2025-09" db="UniProtKB">
        <authorList>
            <consortium name="Ensembl"/>
        </authorList>
    </citation>
    <scope>IDENTIFICATION</scope>
</reference>
<protein>
    <submittedName>
        <fullName evidence="9">Transmembrane and immunoglobulin domain containing 3</fullName>
    </submittedName>
</protein>
<dbReference type="InParanoid" id="F7FN88"/>
<keyword evidence="10" id="KW-1185">Reference proteome</keyword>
<dbReference type="Ensembl" id="ENSCJAT00000025997.5">
    <property type="protein sequence ID" value="ENSCJAP00000024580.4"/>
    <property type="gene ID" value="ENSCJAG00000013385.5"/>
</dbReference>
<dbReference type="PROSITE" id="PS00237">
    <property type="entry name" value="G_PROTEIN_RECEP_F1_1"/>
    <property type="match status" value="1"/>
</dbReference>
<dbReference type="PRINTS" id="PR00237">
    <property type="entry name" value="GPCRRHODOPSN"/>
</dbReference>
<dbReference type="eggNOG" id="KOG3656">
    <property type="taxonomic scope" value="Eukaryota"/>
</dbReference>
<dbReference type="FunCoup" id="F7FN88">
    <property type="interactions" value="383"/>
</dbReference>
<evidence type="ECO:0000259" key="8">
    <source>
        <dbReference type="PROSITE" id="PS50262"/>
    </source>
</evidence>
<sequence>MSVNSTAPSLANITYITMEIFIGLCAIVGNVLVIWVIKLNPSLQSTTFYFIGSLALADIAVGMLVMPLAIVISLGITIHFYSCLFMSCLLLIFTHASIMSLLAIAVDRYLRVKLTVRFGIPVLPGYILLIQLMACVLLVMWLVILLPLTLFSDAMVMDEKVKESFVLDTASAICNYNARYKDHRKYWCRGYFRDYCNIIAFSPNSTNHVALRDTGNQLIVTMSCLAKEDAGWYWCGIQRDFARDYMDFTELIVTDKKETLVSDFWSGKVNQGTHSLEIERMIGRAAAERQRQGLAMGLTRLNNPSDSDLPGNKTRSCKTPRVVRKADYSRTSILIICILITGLGIISIISHLTKRRRSQRNRRIGNYLKPFSRILTPKNVAPTEQM</sequence>
<gene>
    <name evidence="9" type="primary">TMIGD3</name>
</gene>
<evidence type="ECO:0000313" key="10">
    <source>
        <dbReference type="Proteomes" id="UP000008225"/>
    </source>
</evidence>
<dbReference type="SUPFAM" id="SSF81321">
    <property type="entry name" value="Family A G protein-coupled receptor-like"/>
    <property type="match status" value="1"/>
</dbReference>
<dbReference type="InterPro" id="IPR050671">
    <property type="entry name" value="CD300_family_receptors"/>
</dbReference>
<feature type="domain" description="G-protein coupled receptors family 1 profile" evidence="8">
    <location>
        <begin position="29"/>
        <end position="146"/>
    </location>
</feature>
<dbReference type="PANTHER" id="PTHR11860:SF4">
    <property type="entry name" value="TRANSMEMBRANE DOMAIN-CONTAINING PROTEIN TMIGD3"/>
    <property type="match status" value="1"/>
</dbReference>
<evidence type="ECO:0000256" key="2">
    <source>
        <dbReference type="ARBA" id="ARBA00022692"/>
    </source>
</evidence>
<evidence type="ECO:0000256" key="6">
    <source>
        <dbReference type="RuleBase" id="RU000688"/>
    </source>
</evidence>
<accession>F7FN88</accession>
<dbReference type="InterPro" id="IPR017452">
    <property type="entry name" value="GPCR_Rhodpsn_7TM"/>
</dbReference>
<dbReference type="InterPro" id="IPR036179">
    <property type="entry name" value="Ig-like_dom_sf"/>
</dbReference>
<dbReference type="PROSITE" id="PS50262">
    <property type="entry name" value="G_PROTEIN_RECEP_F1_2"/>
    <property type="match status" value="1"/>
</dbReference>
<dbReference type="PANTHER" id="PTHR11860">
    <property type="entry name" value="POLYMERIC-IMMUNOGLOBULIN RECEPTOR"/>
    <property type="match status" value="1"/>
</dbReference>
<comment type="similarity">
    <text evidence="6">Belongs to the G-protein coupled receptor 1 family.</text>
</comment>
<organism evidence="9 10">
    <name type="scientific">Callithrix jacchus</name>
    <name type="common">White-tufted-ear marmoset</name>
    <name type="synonym">Simia Jacchus</name>
    <dbReference type="NCBI Taxonomy" id="9483"/>
    <lineage>
        <taxon>Eukaryota</taxon>
        <taxon>Metazoa</taxon>
        <taxon>Chordata</taxon>
        <taxon>Craniata</taxon>
        <taxon>Vertebrata</taxon>
        <taxon>Euteleostomi</taxon>
        <taxon>Mammalia</taxon>
        <taxon>Eutheria</taxon>
        <taxon>Euarchontoglires</taxon>
        <taxon>Primates</taxon>
        <taxon>Haplorrhini</taxon>
        <taxon>Platyrrhini</taxon>
        <taxon>Cebidae</taxon>
        <taxon>Callitrichinae</taxon>
        <taxon>Callithrix</taxon>
        <taxon>Callithrix</taxon>
    </lineage>
</organism>
<dbReference type="Pfam" id="PF00001">
    <property type="entry name" value="7tm_1"/>
    <property type="match status" value="1"/>
</dbReference>
<feature type="transmembrane region" description="Helical" evidence="7">
    <location>
        <begin position="12"/>
        <end position="36"/>
    </location>
</feature>
<dbReference type="InterPro" id="IPR000466">
    <property type="entry name" value="Adeno_A3_rcpt"/>
</dbReference>